<organism evidence="5 6">
    <name type="scientific">Pseudonocardia cypriaca</name>
    <dbReference type="NCBI Taxonomy" id="882449"/>
    <lineage>
        <taxon>Bacteria</taxon>
        <taxon>Bacillati</taxon>
        <taxon>Actinomycetota</taxon>
        <taxon>Actinomycetes</taxon>
        <taxon>Pseudonocardiales</taxon>
        <taxon>Pseudonocardiaceae</taxon>
        <taxon>Pseudonocardia</taxon>
    </lineage>
</organism>
<comment type="function">
    <text evidence="1">Required for the transposition of the insertion element.</text>
</comment>
<dbReference type="NCBIfam" id="NF033563">
    <property type="entry name" value="transpos_IS30"/>
    <property type="match status" value="1"/>
</dbReference>
<reference evidence="5 6" key="1">
    <citation type="submission" date="2019-06" db="EMBL/GenBank/DDBJ databases">
        <title>Sequencing the genomes of 1000 actinobacteria strains.</title>
        <authorList>
            <person name="Klenk H.-P."/>
        </authorList>
    </citation>
    <scope>NUCLEOTIDE SEQUENCE [LARGE SCALE GENOMIC DNA]</scope>
    <source>
        <strain evidence="5 6">DSM 45511</strain>
    </source>
</reference>
<dbReference type="GO" id="GO:0005829">
    <property type="term" value="C:cytosol"/>
    <property type="evidence" value="ECO:0007669"/>
    <property type="project" value="TreeGrafter"/>
</dbReference>
<dbReference type="InterPro" id="IPR053392">
    <property type="entry name" value="Transposase_IS30-like"/>
</dbReference>
<dbReference type="GO" id="GO:0006313">
    <property type="term" value="P:DNA transposition"/>
    <property type="evidence" value="ECO:0007669"/>
    <property type="project" value="InterPro"/>
</dbReference>
<dbReference type="PROSITE" id="PS50994">
    <property type="entry name" value="INTEGRASE"/>
    <property type="match status" value="1"/>
</dbReference>
<dbReference type="SUPFAM" id="SSF53098">
    <property type="entry name" value="Ribonuclease H-like"/>
    <property type="match status" value="1"/>
</dbReference>
<dbReference type="GO" id="GO:0015074">
    <property type="term" value="P:DNA integration"/>
    <property type="evidence" value="ECO:0007669"/>
    <property type="project" value="InterPro"/>
</dbReference>
<evidence type="ECO:0000313" key="6">
    <source>
        <dbReference type="Proteomes" id="UP000319818"/>
    </source>
</evidence>
<keyword evidence="6" id="KW-1185">Reference proteome</keyword>
<gene>
    <name evidence="5" type="ORF">FB388_3443</name>
</gene>
<proteinExistence type="inferred from homology"/>
<evidence type="ECO:0000256" key="3">
    <source>
        <dbReference type="SAM" id="MobiDB-lite"/>
    </source>
</evidence>
<sequence>MWREVSKYNSHRHGHKNPLRRRGRGPGLGGVYRWGYDAGSAHARAAAQARRPKTPRLAVDSPLRDAVIEGLRQQWAPTQIAGRLRRDNPDDESMQVSHETIYQAIYVQSRGGLRQLLGPQVLRSGRARRVIRRPDRAGCDQRRRRDKLLKISARPAEVADRAVPGHWEGDLIMGARRDTAIATLAERSSRFLLMVALPQLAHRDPIAVADALAVHMLTLPVALRRSLTWDRGLEMVHGHATFSLATQLPVYFADPHSPWQRGTNENINGLIRQYLPKSTPLPGAQADVDRIADLLNHRPRHTLGWQTPAEKLNELLLATAA</sequence>
<dbReference type="PANTHER" id="PTHR10948">
    <property type="entry name" value="TRANSPOSASE"/>
    <property type="match status" value="1"/>
</dbReference>
<evidence type="ECO:0000256" key="1">
    <source>
        <dbReference type="ARBA" id="ARBA00002190"/>
    </source>
</evidence>
<dbReference type="GO" id="GO:0004803">
    <property type="term" value="F:transposase activity"/>
    <property type="evidence" value="ECO:0007669"/>
    <property type="project" value="InterPro"/>
</dbReference>
<dbReference type="InterPro" id="IPR001598">
    <property type="entry name" value="Transposase_IS30_CS"/>
</dbReference>
<evidence type="ECO:0000259" key="4">
    <source>
        <dbReference type="PROSITE" id="PS50994"/>
    </source>
</evidence>
<evidence type="ECO:0000256" key="2">
    <source>
        <dbReference type="ARBA" id="ARBA00006363"/>
    </source>
</evidence>
<evidence type="ECO:0000313" key="5">
    <source>
        <dbReference type="EMBL" id="TQM46038.1"/>
    </source>
</evidence>
<dbReference type="GO" id="GO:0003677">
    <property type="term" value="F:DNA binding"/>
    <property type="evidence" value="ECO:0007669"/>
    <property type="project" value="InterPro"/>
</dbReference>
<feature type="domain" description="Integrase catalytic" evidence="4">
    <location>
        <begin position="151"/>
        <end position="316"/>
    </location>
</feature>
<dbReference type="Gene3D" id="3.30.420.10">
    <property type="entry name" value="Ribonuclease H-like superfamily/Ribonuclease H"/>
    <property type="match status" value="1"/>
</dbReference>
<dbReference type="AlphaFoldDB" id="A0A543GIX8"/>
<accession>A0A543GIX8</accession>
<feature type="region of interest" description="Disordered" evidence="3">
    <location>
        <begin position="1"/>
        <end position="24"/>
    </location>
</feature>
<dbReference type="EMBL" id="VFPH01000001">
    <property type="protein sequence ID" value="TQM46038.1"/>
    <property type="molecule type" value="Genomic_DNA"/>
</dbReference>
<name>A0A543GIX8_9PSEU</name>
<comment type="caution">
    <text evidence="5">The sequence shown here is derived from an EMBL/GenBank/DDBJ whole genome shotgun (WGS) entry which is preliminary data.</text>
</comment>
<dbReference type="PANTHER" id="PTHR10948:SF23">
    <property type="entry name" value="TRANSPOSASE INSI FOR INSERTION SEQUENCE ELEMENT IS30A-RELATED"/>
    <property type="match status" value="1"/>
</dbReference>
<dbReference type="InterPro" id="IPR012337">
    <property type="entry name" value="RNaseH-like_sf"/>
</dbReference>
<feature type="compositionally biased region" description="Basic residues" evidence="3">
    <location>
        <begin position="9"/>
        <end position="24"/>
    </location>
</feature>
<dbReference type="PROSITE" id="PS01043">
    <property type="entry name" value="TRANSPOSASE_IS30"/>
    <property type="match status" value="1"/>
</dbReference>
<comment type="similarity">
    <text evidence="2">Belongs to the transposase IS30 family.</text>
</comment>
<dbReference type="InterPro" id="IPR051917">
    <property type="entry name" value="Transposase-Integrase"/>
</dbReference>
<protein>
    <submittedName>
        <fullName evidence="5">IS30 family transposase</fullName>
    </submittedName>
</protein>
<dbReference type="InterPro" id="IPR036397">
    <property type="entry name" value="RNaseH_sf"/>
</dbReference>
<dbReference type="InterPro" id="IPR001584">
    <property type="entry name" value="Integrase_cat-core"/>
</dbReference>
<dbReference type="Proteomes" id="UP000319818">
    <property type="component" value="Unassembled WGS sequence"/>
</dbReference>